<dbReference type="GO" id="GO:0022904">
    <property type="term" value="P:respiratory electron transport chain"/>
    <property type="evidence" value="ECO:0007669"/>
    <property type="project" value="InterPro"/>
</dbReference>
<keyword evidence="7" id="KW-0479">Metal-binding</keyword>
<keyword evidence="11 13" id="KW-0472">Membrane</keyword>
<dbReference type="GO" id="GO:0046872">
    <property type="term" value="F:metal ion binding"/>
    <property type="evidence" value="ECO:0007669"/>
    <property type="project" value="UniProtKB-KW"/>
</dbReference>
<dbReference type="Gene3D" id="1.20.950.20">
    <property type="entry name" value="Transmembrane di-heme cytochromes, Chain C"/>
    <property type="match status" value="1"/>
</dbReference>
<evidence type="ECO:0000256" key="7">
    <source>
        <dbReference type="ARBA" id="ARBA00022723"/>
    </source>
</evidence>
<dbReference type="SUPFAM" id="SSF81342">
    <property type="entry name" value="Transmembrane di-heme cytochromes"/>
    <property type="match status" value="1"/>
</dbReference>
<keyword evidence="8" id="KW-0249">Electron transport</keyword>
<name>A0AB39VT11_9GAMM</name>
<organism evidence="15">
    <name type="scientific">Rouxiella sp. WC2420</name>
    <dbReference type="NCBI Taxonomy" id="3234145"/>
    <lineage>
        <taxon>Bacteria</taxon>
        <taxon>Pseudomonadati</taxon>
        <taxon>Pseudomonadota</taxon>
        <taxon>Gammaproteobacteria</taxon>
        <taxon>Enterobacterales</taxon>
        <taxon>Yersiniaceae</taxon>
        <taxon>Rouxiella</taxon>
    </lineage>
</organism>
<evidence type="ECO:0000313" key="15">
    <source>
        <dbReference type="EMBL" id="XDU72696.1"/>
    </source>
</evidence>
<feature type="transmembrane region" description="Helical" evidence="13">
    <location>
        <begin position="156"/>
        <end position="176"/>
    </location>
</feature>
<evidence type="ECO:0000256" key="3">
    <source>
        <dbReference type="ARBA" id="ARBA00022448"/>
    </source>
</evidence>
<evidence type="ECO:0000256" key="9">
    <source>
        <dbReference type="ARBA" id="ARBA00022989"/>
    </source>
</evidence>
<gene>
    <name evidence="15" type="ORF">AB3G37_00760</name>
</gene>
<dbReference type="GO" id="GO:0005886">
    <property type="term" value="C:plasma membrane"/>
    <property type="evidence" value="ECO:0007669"/>
    <property type="project" value="UniProtKB-SubCell"/>
</dbReference>
<dbReference type="InterPro" id="IPR011577">
    <property type="entry name" value="Cyt_b561_bac/Ni-Hgenase"/>
</dbReference>
<accession>A0AB39VT11</accession>
<reference evidence="15" key="1">
    <citation type="submission" date="2024-07" db="EMBL/GenBank/DDBJ databases">
        <authorList>
            <person name="Biller S.J."/>
        </authorList>
    </citation>
    <scope>NUCLEOTIDE SEQUENCE</scope>
    <source>
        <strain evidence="15">WC2420</strain>
    </source>
</reference>
<keyword evidence="10" id="KW-0408">Iron</keyword>
<evidence type="ECO:0000256" key="8">
    <source>
        <dbReference type="ARBA" id="ARBA00022982"/>
    </source>
</evidence>
<evidence type="ECO:0000256" key="6">
    <source>
        <dbReference type="ARBA" id="ARBA00022692"/>
    </source>
</evidence>
<dbReference type="InterPro" id="IPR016174">
    <property type="entry name" value="Di-haem_cyt_TM"/>
</dbReference>
<dbReference type="InterPro" id="IPR052168">
    <property type="entry name" value="Cytochrome_b561_oxidase"/>
</dbReference>
<feature type="domain" description="Cytochrome b561 bacterial/Ni-hydrogenase" evidence="14">
    <location>
        <begin position="16"/>
        <end position="187"/>
    </location>
</feature>
<protein>
    <submittedName>
        <fullName evidence="15">Cytochrome b</fullName>
    </submittedName>
</protein>
<dbReference type="RefSeq" id="WP_009635611.1">
    <property type="nucleotide sequence ID" value="NZ_CP165628.1"/>
</dbReference>
<dbReference type="AlphaFoldDB" id="A0AB39VT11"/>
<keyword evidence="4" id="KW-1003">Cell membrane</keyword>
<dbReference type="GO" id="GO:0020037">
    <property type="term" value="F:heme binding"/>
    <property type="evidence" value="ECO:0007669"/>
    <property type="project" value="TreeGrafter"/>
</dbReference>
<comment type="subcellular location">
    <subcellularLocation>
        <location evidence="2">Cell membrane</location>
        <topology evidence="2">Multi-pass membrane protein</topology>
    </subcellularLocation>
</comment>
<keyword evidence="3" id="KW-0813">Transport</keyword>
<evidence type="ECO:0000256" key="4">
    <source>
        <dbReference type="ARBA" id="ARBA00022475"/>
    </source>
</evidence>
<evidence type="ECO:0000256" key="13">
    <source>
        <dbReference type="SAM" id="Phobius"/>
    </source>
</evidence>
<dbReference type="PANTHER" id="PTHR30529:SF1">
    <property type="entry name" value="CYTOCHROME B561 HOMOLOG 2"/>
    <property type="match status" value="1"/>
</dbReference>
<feature type="transmembrane region" description="Helical" evidence="13">
    <location>
        <begin position="54"/>
        <end position="75"/>
    </location>
</feature>
<evidence type="ECO:0000256" key="11">
    <source>
        <dbReference type="ARBA" id="ARBA00023136"/>
    </source>
</evidence>
<dbReference type="PANTHER" id="PTHR30529">
    <property type="entry name" value="CYTOCHROME B561"/>
    <property type="match status" value="1"/>
</dbReference>
<evidence type="ECO:0000256" key="10">
    <source>
        <dbReference type="ARBA" id="ARBA00023004"/>
    </source>
</evidence>
<evidence type="ECO:0000259" key="14">
    <source>
        <dbReference type="Pfam" id="PF01292"/>
    </source>
</evidence>
<evidence type="ECO:0000256" key="2">
    <source>
        <dbReference type="ARBA" id="ARBA00004651"/>
    </source>
</evidence>
<evidence type="ECO:0000256" key="5">
    <source>
        <dbReference type="ARBA" id="ARBA00022617"/>
    </source>
</evidence>
<proteinExistence type="inferred from homology"/>
<comment type="cofactor">
    <cofactor evidence="1">
        <name>heme b</name>
        <dbReference type="ChEBI" id="CHEBI:60344"/>
    </cofactor>
</comment>
<dbReference type="EMBL" id="CP165628">
    <property type="protein sequence ID" value="XDU72696.1"/>
    <property type="molecule type" value="Genomic_DNA"/>
</dbReference>
<dbReference type="Pfam" id="PF01292">
    <property type="entry name" value="Ni_hydr_CYTB"/>
    <property type="match status" value="1"/>
</dbReference>
<keyword evidence="9 13" id="KW-1133">Transmembrane helix</keyword>
<feature type="transmembrane region" description="Helical" evidence="13">
    <location>
        <begin position="99"/>
        <end position="120"/>
    </location>
</feature>
<keyword evidence="6 13" id="KW-0812">Transmembrane</keyword>
<evidence type="ECO:0000256" key="12">
    <source>
        <dbReference type="ARBA" id="ARBA00037975"/>
    </source>
</evidence>
<comment type="similarity">
    <text evidence="12">Belongs to the cytochrome b561 family.</text>
</comment>
<evidence type="ECO:0000256" key="1">
    <source>
        <dbReference type="ARBA" id="ARBA00001970"/>
    </source>
</evidence>
<feature type="transmembrane region" description="Helical" evidence="13">
    <location>
        <begin position="20"/>
        <end position="42"/>
    </location>
</feature>
<dbReference type="GO" id="GO:0009055">
    <property type="term" value="F:electron transfer activity"/>
    <property type="evidence" value="ECO:0007669"/>
    <property type="project" value="InterPro"/>
</dbReference>
<keyword evidence="5" id="KW-0349">Heme</keyword>
<sequence length="194" mass="22063">MDNTELANSAAPSRKRYDHLTILLHWLSAGCVIFLFASAHIWEVLERGTPLRKGLQSIHISVGILLAIVIIWRLLWRVTHRAKLDAIAMPRVMSLVSKLTHWALYGLLLAQITLGFLFRWAQGEPFYFFSIFPIPDFFGIDPGLRRTFGMLHNNVAWALIILAGLHALAALFHHYVLRDGVLRRMLSSTDRTAP</sequence>